<feature type="domain" description="RNA polymerase sigma-70 region 2" evidence="7">
    <location>
        <begin position="32"/>
        <end position="101"/>
    </location>
</feature>
<evidence type="ECO:0000256" key="3">
    <source>
        <dbReference type="ARBA" id="ARBA00023082"/>
    </source>
</evidence>
<comment type="similarity">
    <text evidence="6">Belongs to the sigma-70 factor family. SigI subfamily.</text>
</comment>
<protein>
    <recommendedName>
        <fullName evidence="6">RNA polymerase sigma factor SigI</fullName>
    </recommendedName>
</protein>
<dbReference type="SUPFAM" id="SSF88946">
    <property type="entry name" value="Sigma2 domain of RNA polymerase sigma factors"/>
    <property type="match status" value="1"/>
</dbReference>
<evidence type="ECO:0000259" key="7">
    <source>
        <dbReference type="Pfam" id="PF04542"/>
    </source>
</evidence>
<evidence type="ECO:0000256" key="6">
    <source>
        <dbReference type="HAMAP-Rule" id="MF_02064"/>
    </source>
</evidence>
<dbReference type="GO" id="GO:0005737">
    <property type="term" value="C:cytoplasm"/>
    <property type="evidence" value="ECO:0007669"/>
    <property type="project" value="UniProtKB-SubCell"/>
</dbReference>
<reference evidence="8 9" key="1">
    <citation type="submission" date="2019-03" db="EMBL/GenBank/DDBJ databases">
        <authorList>
            <person name="He R.-H."/>
        </authorList>
    </citation>
    <scope>NUCLEOTIDE SEQUENCE [LARGE SCALE GENOMIC DNA]</scope>
    <source>
        <strain evidence="9">SH 714</strain>
    </source>
</reference>
<dbReference type="GO" id="GO:0003677">
    <property type="term" value="F:DNA binding"/>
    <property type="evidence" value="ECO:0007669"/>
    <property type="project" value="UniProtKB-UniRule"/>
</dbReference>
<dbReference type="GO" id="GO:0006352">
    <property type="term" value="P:DNA-templated transcription initiation"/>
    <property type="evidence" value="ECO:0007669"/>
    <property type="project" value="UniProtKB-UniRule"/>
</dbReference>
<comment type="subunit">
    <text evidence="6">Interacts with RsgI.</text>
</comment>
<evidence type="ECO:0000256" key="1">
    <source>
        <dbReference type="ARBA" id="ARBA00022490"/>
    </source>
</evidence>
<dbReference type="Gene3D" id="1.10.1740.10">
    <property type="match status" value="1"/>
</dbReference>
<gene>
    <name evidence="6 8" type="primary">sigI</name>
    <name evidence="8" type="ORF">E3U55_07530</name>
</gene>
<dbReference type="RefSeq" id="WP_134339817.1">
    <property type="nucleotide sequence ID" value="NZ_SOPW01000006.1"/>
</dbReference>
<comment type="function">
    <text evidence="6">Sigma factors are initiation factors that promote the attachment of RNA polymerase to specific initiation sites and are then released.</text>
</comment>
<evidence type="ECO:0000313" key="8">
    <source>
        <dbReference type="EMBL" id="TFB22145.1"/>
    </source>
</evidence>
<evidence type="ECO:0000313" key="9">
    <source>
        <dbReference type="Proteomes" id="UP000297975"/>
    </source>
</evidence>
<dbReference type="PIRSF" id="PIRSF038953">
    <property type="entry name" value="SigI"/>
    <property type="match status" value="1"/>
</dbReference>
<keyword evidence="5 6" id="KW-0804">Transcription</keyword>
<dbReference type="InterPro" id="IPR013325">
    <property type="entry name" value="RNA_pol_sigma_r2"/>
</dbReference>
<dbReference type="AlphaFoldDB" id="A0A4Y8ILK0"/>
<evidence type="ECO:0000256" key="5">
    <source>
        <dbReference type="ARBA" id="ARBA00023163"/>
    </source>
</evidence>
<dbReference type="Pfam" id="PF04542">
    <property type="entry name" value="Sigma70_r2"/>
    <property type="match status" value="1"/>
</dbReference>
<name>A0A4Y8ILK0_9BACI</name>
<organism evidence="8 9">
    <name type="scientific">Filobacillus milosensis</name>
    <dbReference type="NCBI Taxonomy" id="94137"/>
    <lineage>
        <taxon>Bacteria</taxon>
        <taxon>Bacillati</taxon>
        <taxon>Bacillota</taxon>
        <taxon>Bacilli</taxon>
        <taxon>Bacillales</taxon>
        <taxon>Bacillaceae</taxon>
        <taxon>Filobacillus</taxon>
    </lineage>
</organism>
<keyword evidence="4 6" id="KW-0238">DNA-binding</keyword>
<feature type="DNA-binding region" description="H-T-H motif" evidence="6">
    <location>
        <begin position="202"/>
        <end position="221"/>
    </location>
</feature>
<dbReference type="GO" id="GO:0016987">
    <property type="term" value="F:sigma factor activity"/>
    <property type="evidence" value="ECO:0007669"/>
    <property type="project" value="UniProtKB-UniRule"/>
</dbReference>
<sequence length="244" mass="28766">MLKRPKIEDVSLEDHVLAVQSGDEETRHHLLSDYQPFIATCVSKVCKRYIDPERDDEYSIGLLAFNEAIEAYSKDKGSSFLSFARLVITRKVIDYIRTESKEISFVSLDHTEEDEEGNQTSHWQLTNVAKEKHREDELAWYRQVEIEEYNQKLKEFKLSFTELANVSPKHQDAKKSSQQVAHQIFKHKEIKDYVLTKKRLPIKKIVPLVDVSKKTIERNRKYILAIFILLNEDFIYLKDYIKEV</sequence>
<comment type="activity regulation">
    <text evidence="6">Negatively regulated by the anti-sigma-I factor RsgI.</text>
</comment>
<dbReference type="PANTHER" id="PTHR30385:SF6">
    <property type="entry name" value="RNA POLYMERASE SIGMA FACTOR SIGI"/>
    <property type="match status" value="1"/>
</dbReference>
<dbReference type="InterPro" id="IPR007627">
    <property type="entry name" value="RNA_pol_sigma70_r2"/>
</dbReference>
<dbReference type="HAMAP" id="MF_02064">
    <property type="entry name" value="Sigma70_SigI"/>
    <property type="match status" value="1"/>
</dbReference>
<dbReference type="Proteomes" id="UP000297975">
    <property type="component" value="Unassembled WGS sequence"/>
</dbReference>
<keyword evidence="3 6" id="KW-0731">Sigma factor</keyword>
<dbReference type="EMBL" id="SOPW01000006">
    <property type="protein sequence ID" value="TFB22145.1"/>
    <property type="molecule type" value="Genomic_DNA"/>
</dbReference>
<keyword evidence="9" id="KW-1185">Reference proteome</keyword>
<keyword evidence="1 6" id="KW-0963">Cytoplasm</keyword>
<evidence type="ECO:0000256" key="4">
    <source>
        <dbReference type="ARBA" id="ARBA00023125"/>
    </source>
</evidence>
<dbReference type="OrthoDB" id="3190733at2"/>
<comment type="subcellular location">
    <subcellularLocation>
        <location evidence="6">Cytoplasm</location>
    </subcellularLocation>
</comment>
<evidence type="ECO:0000256" key="2">
    <source>
        <dbReference type="ARBA" id="ARBA00023015"/>
    </source>
</evidence>
<feature type="short sequence motif" description="Polymerase core binding" evidence="6">
    <location>
        <begin position="56"/>
        <end position="69"/>
    </location>
</feature>
<keyword evidence="6" id="KW-0346">Stress response</keyword>
<keyword evidence="2 6" id="KW-0805">Transcription regulation</keyword>
<accession>A0A4Y8ILK0</accession>
<proteinExistence type="inferred from homology"/>
<dbReference type="InterPro" id="IPR014244">
    <property type="entry name" value="RNA_pol_sigma-I"/>
</dbReference>
<dbReference type="PANTHER" id="PTHR30385">
    <property type="entry name" value="SIGMA FACTOR F FLAGELLAR"/>
    <property type="match status" value="1"/>
</dbReference>
<dbReference type="NCBIfam" id="TIGR02895">
    <property type="entry name" value="spore_sigI"/>
    <property type="match status" value="1"/>
</dbReference>
<comment type="caution">
    <text evidence="8">The sequence shown here is derived from an EMBL/GenBank/DDBJ whole genome shotgun (WGS) entry which is preliminary data.</text>
</comment>